<dbReference type="GO" id="GO:0046872">
    <property type="term" value="F:metal ion binding"/>
    <property type="evidence" value="ECO:0007669"/>
    <property type="project" value="InterPro"/>
</dbReference>
<dbReference type="AlphaFoldDB" id="A0A396J6W4"/>
<dbReference type="Pfam" id="PF07127">
    <property type="entry name" value="Nodulin_late"/>
    <property type="match status" value="1"/>
</dbReference>
<protein>
    <submittedName>
        <fullName evidence="3">Putative Late nodulin</fullName>
    </submittedName>
</protein>
<evidence type="ECO:0000313" key="3">
    <source>
        <dbReference type="EMBL" id="RHN73936.1"/>
    </source>
</evidence>
<accession>A0A396J6W4</accession>
<reference evidence="3" key="1">
    <citation type="journal article" date="2018" name="Nat. Plants">
        <title>Whole-genome landscape of Medicago truncatula symbiotic genes.</title>
        <authorList>
            <person name="Pecrix Y."/>
            <person name="Gamas P."/>
            <person name="Carrere S."/>
        </authorList>
    </citation>
    <scope>NUCLEOTIDE SEQUENCE</scope>
    <source>
        <tissue evidence="3">Leaves</tissue>
    </source>
</reference>
<sequence length="61" mass="7173">MQTRESMVEILKCFYVMITFLFLFFILTDELLVCESDEECPKSTCLPPQIPKCLRMICECV</sequence>
<name>A0A396J6W4_MEDTR</name>
<proteinExistence type="predicted"/>
<dbReference type="EMBL" id="PSQE01000002">
    <property type="protein sequence ID" value="RHN73936.1"/>
    <property type="molecule type" value="Genomic_DNA"/>
</dbReference>
<keyword evidence="1" id="KW-0472">Membrane</keyword>
<evidence type="ECO:0000259" key="2">
    <source>
        <dbReference type="Pfam" id="PF07127"/>
    </source>
</evidence>
<feature type="transmembrane region" description="Helical" evidence="1">
    <location>
        <begin position="12"/>
        <end position="33"/>
    </location>
</feature>
<keyword evidence="1" id="KW-0812">Transmembrane</keyword>
<organism evidence="3">
    <name type="scientific">Medicago truncatula</name>
    <name type="common">Barrel medic</name>
    <name type="synonym">Medicago tribuloides</name>
    <dbReference type="NCBI Taxonomy" id="3880"/>
    <lineage>
        <taxon>Eukaryota</taxon>
        <taxon>Viridiplantae</taxon>
        <taxon>Streptophyta</taxon>
        <taxon>Embryophyta</taxon>
        <taxon>Tracheophyta</taxon>
        <taxon>Spermatophyta</taxon>
        <taxon>Magnoliopsida</taxon>
        <taxon>eudicotyledons</taxon>
        <taxon>Gunneridae</taxon>
        <taxon>Pentapetalae</taxon>
        <taxon>rosids</taxon>
        <taxon>fabids</taxon>
        <taxon>Fabales</taxon>
        <taxon>Fabaceae</taxon>
        <taxon>Papilionoideae</taxon>
        <taxon>50 kb inversion clade</taxon>
        <taxon>NPAAA clade</taxon>
        <taxon>Hologalegina</taxon>
        <taxon>IRL clade</taxon>
        <taxon>Trifolieae</taxon>
        <taxon>Medicago</taxon>
    </lineage>
</organism>
<dbReference type="Gramene" id="rna9836">
    <property type="protein sequence ID" value="RHN73936.1"/>
    <property type="gene ID" value="gene9836"/>
</dbReference>
<feature type="domain" description="Late nodulin" evidence="2">
    <location>
        <begin position="7"/>
        <end position="59"/>
    </location>
</feature>
<keyword evidence="1" id="KW-1133">Transmembrane helix</keyword>
<gene>
    <name evidence="3" type="ORF">MtrunA17_Chr2g0304021</name>
</gene>
<evidence type="ECO:0000256" key="1">
    <source>
        <dbReference type="SAM" id="Phobius"/>
    </source>
</evidence>
<comment type="caution">
    <text evidence="3">The sequence shown here is derived from an EMBL/GenBank/DDBJ whole genome shotgun (WGS) entry which is preliminary data.</text>
</comment>
<dbReference type="Proteomes" id="UP000265566">
    <property type="component" value="Chromosome 2"/>
</dbReference>
<dbReference type="InterPro" id="IPR009810">
    <property type="entry name" value="Nodulin_late_dom"/>
</dbReference>